<gene>
    <name evidence="3" type="ORF">EK398_01425</name>
</gene>
<sequence length="379" mass="43809">MKKNNSFVFQGSKLKLARELKLWTISKLGEKLGVSHQLISDWENNKKKPTFEKLIEIEKLLGFPRRFYYSTAENIAPDNELLFFRKGAAVAVKYQKQVEQSGILFSIVASIVENYVNLPSFSYPSYSLRSKEFSQIDFEKISKIAISLREEYNLGIGPISNMTLLVEKMGIRVHFEDLSSAKIDALTLFVNGQPYIIINNQRISSVRIRFNLAHELGHILLHSSYNRTEISNSSNNKRIEMEANYFAGSLLLPEEGFVLDLTATNMNHLLQLKKHWKVSLQAIIFNGDQSGLISSRQTLFLRQQISRNKWRLHEPFDDEIPIEYPTLFNKAIQYVKNEKPDCMKEIVSEVGLSEEQIFDLFKYEEDKFAVNTNNHLKLI</sequence>
<dbReference type="Proteomes" id="UP000288388">
    <property type="component" value="Unassembled WGS sequence"/>
</dbReference>
<dbReference type="PANTHER" id="PTHR43236:SF1">
    <property type="entry name" value="BLL7220 PROTEIN"/>
    <property type="match status" value="1"/>
</dbReference>
<evidence type="ECO:0000259" key="2">
    <source>
        <dbReference type="PROSITE" id="PS50943"/>
    </source>
</evidence>
<dbReference type="Pfam" id="PF06114">
    <property type="entry name" value="Peptidase_M78"/>
    <property type="match status" value="1"/>
</dbReference>
<dbReference type="SUPFAM" id="SSF47413">
    <property type="entry name" value="lambda repressor-like DNA-binding domains"/>
    <property type="match status" value="1"/>
</dbReference>
<dbReference type="InterPro" id="IPR052345">
    <property type="entry name" value="Rad_response_metalloprotease"/>
</dbReference>
<feature type="domain" description="HTH cro/C1-type" evidence="2">
    <location>
        <begin position="14"/>
        <end position="67"/>
    </location>
</feature>
<dbReference type="InterPro" id="IPR001387">
    <property type="entry name" value="Cro/C1-type_HTH"/>
</dbReference>
<dbReference type="PROSITE" id="PS50943">
    <property type="entry name" value="HTH_CROC1"/>
    <property type="match status" value="1"/>
</dbReference>
<dbReference type="Gene3D" id="1.10.260.40">
    <property type="entry name" value="lambda repressor-like DNA-binding domains"/>
    <property type="match status" value="1"/>
</dbReference>
<evidence type="ECO:0000256" key="1">
    <source>
        <dbReference type="ARBA" id="ARBA00007227"/>
    </source>
</evidence>
<proteinExistence type="inferred from homology"/>
<organism evidence="3 4">
    <name type="scientific">Enterococcus avium</name>
    <name type="common">Streptococcus avium</name>
    <dbReference type="NCBI Taxonomy" id="33945"/>
    <lineage>
        <taxon>Bacteria</taxon>
        <taxon>Bacillati</taxon>
        <taxon>Bacillota</taxon>
        <taxon>Bacilli</taxon>
        <taxon>Lactobacillales</taxon>
        <taxon>Enterococcaceae</taxon>
        <taxon>Enterococcus</taxon>
    </lineage>
</organism>
<reference evidence="3 4" key="1">
    <citation type="submission" date="2018-12" db="EMBL/GenBank/DDBJ databases">
        <title>A novel vanA-carrying plasmid in a clinical isolate of Enterococcus avium.</title>
        <authorList>
            <person name="Bernasconi O.J."/>
            <person name="Luzzaro F."/>
            <person name="Endimiani A."/>
        </authorList>
    </citation>
    <scope>NUCLEOTIDE SEQUENCE [LARGE SCALE GENOMIC DNA]</scope>
    <source>
        <strain evidence="3 4">LC0559/18</strain>
    </source>
</reference>
<dbReference type="PANTHER" id="PTHR43236">
    <property type="entry name" value="ANTITOXIN HIGA1"/>
    <property type="match status" value="1"/>
</dbReference>
<dbReference type="Gene3D" id="1.10.10.2910">
    <property type="match status" value="1"/>
</dbReference>
<dbReference type="Pfam" id="PF01381">
    <property type="entry name" value="HTH_3"/>
    <property type="match status" value="1"/>
</dbReference>
<dbReference type="InterPro" id="IPR010982">
    <property type="entry name" value="Lambda_DNA-bd_dom_sf"/>
</dbReference>
<dbReference type="GO" id="GO:0003677">
    <property type="term" value="F:DNA binding"/>
    <property type="evidence" value="ECO:0007669"/>
    <property type="project" value="InterPro"/>
</dbReference>
<dbReference type="CDD" id="cd00093">
    <property type="entry name" value="HTH_XRE"/>
    <property type="match status" value="1"/>
</dbReference>
<evidence type="ECO:0000313" key="3">
    <source>
        <dbReference type="EMBL" id="RVU93629.1"/>
    </source>
</evidence>
<dbReference type="AlphaFoldDB" id="A0A437UJG4"/>
<name>A0A437UJG4_ENTAV</name>
<dbReference type="SMART" id="SM00530">
    <property type="entry name" value="HTH_XRE"/>
    <property type="match status" value="1"/>
</dbReference>
<comment type="caution">
    <text evidence="3">The sequence shown here is derived from an EMBL/GenBank/DDBJ whole genome shotgun (WGS) entry which is preliminary data.</text>
</comment>
<comment type="similarity">
    <text evidence="1">Belongs to the short-chain fatty acyl-CoA assimilation regulator (ScfR) family.</text>
</comment>
<dbReference type="InterPro" id="IPR010359">
    <property type="entry name" value="IrrE_HExxH"/>
</dbReference>
<accession>A0A437UJG4</accession>
<dbReference type="RefSeq" id="WP_127978071.1">
    <property type="nucleotide sequence ID" value="NZ_JAYEYR010000005.1"/>
</dbReference>
<dbReference type="EMBL" id="RYZS01000001">
    <property type="protein sequence ID" value="RVU93629.1"/>
    <property type="molecule type" value="Genomic_DNA"/>
</dbReference>
<protein>
    <submittedName>
        <fullName evidence="3">ImmA/IrrE family metallo-endopeptidase</fullName>
    </submittedName>
</protein>
<evidence type="ECO:0000313" key="4">
    <source>
        <dbReference type="Proteomes" id="UP000288388"/>
    </source>
</evidence>